<feature type="binding site" evidence="4">
    <location>
        <position position="138"/>
    </location>
    <ligand>
        <name>pyridoxal 5'-phosphate</name>
        <dbReference type="ChEBI" id="CHEBI:597326"/>
    </ligand>
</feature>
<dbReference type="STRING" id="51511.ENSCSAVP00000001932"/>
<evidence type="ECO:0000256" key="4">
    <source>
        <dbReference type="HAMAP-Rule" id="MF_03017"/>
    </source>
</evidence>
<feature type="binding site" evidence="4">
    <location>
        <position position="251"/>
    </location>
    <ligand>
        <name>pyridoxal 5'-phosphate</name>
        <dbReference type="ChEBI" id="CHEBI:597326"/>
    </ligand>
</feature>
<feature type="domain" description="Aminotransferase class V" evidence="6">
    <location>
        <begin position="86"/>
        <end position="297"/>
    </location>
</feature>
<comment type="similarity">
    <text evidence="4 5">Belongs to the kynureninase family.</text>
</comment>
<dbReference type="Pfam" id="PF00266">
    <property type="entry name" value="Aminotran_5"/>
    <property type="match status" value="1"/>
</dbReference>
<dbReference type="NCBIfam" id="TIGR01814">
    <property type="entry name" value="kynureninase"/>
    <property type="match status" value="1"/>
</dbReference>
<comment type="cofactor">
    <cofactor evidence="4 5">
        <name>pyridoxal 5'-phosphate</name>
        <dbReference type="ChEBI" id="CHEBI:597326"/>
    </cofactor>
</comment>
<dbReference type="AlphaFoldDB" id="H2Y9D4"/>
<evidence type="ECO:0000256" key="3">
    <source>
        <dbReference type="ARBA" id="ARBA00022898"/>
    </source>
</evidence>
<dbReference type="GO" id="GO:0043420">
    <property type="term" value="P:anthranilate metabolic process"/>
    <property type="evidence" value="ECO:0007669"/>
    <property type="project" value="UniProtKB-UniRule"/>
</dbReference>
<comment type="caution">
    <text evidence="4">Lacks conserved residue(s) required for the propagation of feature annotation.</text>
</comment>
<comment type="pathway">
    <text evidence="4 5">Cofactor biosynthesis; NAD(+) biosynthesis; quinolinate from L-kynurenine: step 2/3.</text>
</comment>
<feature type="binding site" evidence="4">
    <location>
        <position position="334"/>
    </location>
    <ligand>
        <name>pyridoxal 5'-phosphate</name>
        <dbReference type="ChEBI" id="CHEBI:597326"/>
    </ligand>
</feature>
<dbReference type="GO" id="GO:0097053">
    <property type="term" value="P:L-kynurenine catabolic process"/>
    <property type="evidence" value="ECO:0007669"/>
    <property type="project" value="UniProtKB-UniRule"/>
</dbReference>
<dbReference type="PIRSF" id="PIRSF038800">
    <property type="entry name" value="KYNU"/>
    <property type="match status" value="1"/>
</dbReference>
<dbReference type="Proteomes" id="UP000007875">
    <property type="component" value="Unassembled WGS sequence"/>
</dbReference>
<keyword evidence="2 4" id="KW-0378">Hydrolase</keyword>
<dbReference type="GO" id="GO:0030429">
    <property type="term" value="F:kynureninase activity"/>
    <property type="evidence" value="ECO:0007669"/>
    <property type="project" value="UniProtKB-UniRule"/>
</dbReference>
<evidence type="ECO:0000259" key="6">
    <source>
        <dbReference type="Pfam" id="PF00266"/>
    </source>
</evidence>
<reference evidence="7" key="2">
    <citation type="submission" date="2025-08" db="UniProtKB">
        <authorList>
            <consortium name="Ensembl"/>
        </authorList>
    </citation>
    <scope>IDENTIFICATION</scope>
</reference>
<dbReference type="SUPFAM" id="SSF53383">
    <property type="entry name" value="PLP-dependent transferases"/>
    <property type="match status" value="1"/>
</dbReference>
<dbReference type="eggNOG" id="KOG3846">
    <property type="taxonomic scope" value="Eukaryota"/>
</dbReference>
<reference evidence="7" key="3">
    <citation type="submission" date="2025-09" db="UniProtKB">
        <authorList>
            <consortium name="Ensembl"/>
        </authorList>
    </citation>
    <scope>IDENTIFICATION</scope>
</reference>
<dbReference type="Pfam" id="PF22580">
    <property type="entry name" value="KYNU_C"/>
    <property type="match status" value="1"/>
</dbReference>
<gene>
    <name evidence="4" type="primary">KYNU</name>
</gene>
<dbReference type="GO" id="GO:0030170">
    <property type="term" value="F:pyridoxal phosphate binding"/>
    <property type="evidence" value="ECO:0007669"/>
    <property type="project" value="UniProtKB-UniRule"/>
</dbReference>
<evidence type="ECO:0000256" key="5">
    <source>
        <dbReference type="PIRNR" id="PIRNR038800"/>
    </source>
</evidence>
<dbReference type="GO" id="GO:0034354">
    <property type="term" value="P:'de novo' NAD+ biosynthetic process from L-tryptophan"/>
    <property type="evidence" value="ECO:0007669"/>
    <property type="project" value="UniProtKB-UniRule"/>
</dbReference>
<feature type="binding site" evidence="4">
    <location>
        <begin position="166"/>
        <end position="169"/>
    </location>
    <ligand>
        <name>pyridoxal 5'-phosphate</name>
        <dbReference type="ChEBI" id="CHEBI:597326"/>
    </ligand>
</feature>
<reference evidence="8" key="1">
    <citation type="submission" date="2003-08" db="EMBL/GenBank/DDBJ databases">
        <authorList>
            <person name="Birren B."/>
            <person name="Nusbaum C."/>
            <person name="Abebe A."/>
            <person name="Abouelleil A."/>
            <person name="Adekoya E."/>
            <person name="Ait-zahra M."/>
            <person name="Allen N."/>
            <person name="Allen T."/>
            <person name="An P."/>
            <person name="Anderson M."/>
            <person name="Anderson S."/>
            <person name="Arachchi H."/>
            <person name="Armbruster J."/>
            <person name="Bachantsang P."/>
            <person name="Baldwin J."/>
            <person name="Barry A."/>
            <person name="Bayul T."/>
            <person name="Blitshsteyn B."/>
            <person name="Bloom T."/>
            <person name="Blye J."/>
            <person name="Boguslavskiy L."/>
            <person name="Borowsky M."/>
            <person name="Boukhgalter B."/>
            <person name="Brunache A."/>
            <person name="Butler J."/>
            <person name="Calixte N."/>
            <person name="Calvo S."/>
            <person name="Camarata J."/>
            <person name="Campo K."/>
            <person name="Chang J."/>
            <person name="Cheshatsang Y."/>
            <person name="Citroen M."/>
            <person name="Collymore A."/>
            <person name="Considine T."/>
            <person name="Cook A."/>
            <person name="Cooke P."/>
            <person name="Corum B."/>
            <person name="Cuomo C."/>
            <person name="David R."/>
            <person name="Dawoe T."/>
            <person name="Degray S."/>
            <person name="Dodge S."/>
            <person name="Dooley K."/>
            <person name="Dorje P."/>
            <person name="Dorjee K."/>
            <person name="Dorris L."/>
            <person name="Duffey N."/>
            <person name="Dupes A."/>
            <person name="Elkins T."/>
            <person name="Engels R."/>
            <person name="Erickson J."/>
            <person name="Farina A."/>
            <person name="Faro S."/>
            <person name="Ferreira P."/>
            <person name="Fischer H."/>
            <person name="Fitzgerald M."/>
            <person name="Foley K."/>
            <person name="Gage D."/>
            <person name="Galagan J."/>
            <person name="Gearin G."/>
            <person name="Gnerre S."/>
            <person name="Gnirke A."/>
            <person name="Goyette A."/>
            <person name="Graham J."/>
            <person name="Grandbois E."/>
            <person name="Gyaltsen K."/>
            <person name="Hafez N."/>
            <person name="Hagopian D."/>
            <person name="Hagos B."/>
            <person name="Hall J."/>
            <person name="Hatcher B."/>
            <person name="Heller A."/>
            <person name="Higgins H."/>
            <person name="Honan T."/>
            <person name="Horn A."/>
            <person name="Houde N."/>
            <person name="Hughes L."/>
            <person name="Hulme W."/>
            <person name="Husby E."/>
            <person name="Iliev I."/>
            <person name="Jaffe D."/>
            <person name="Jones C."/>
            <person name="Kamal M."/>
            <person name="Kamat A."/>
            <person name="Kamvysselis M."/>
            <person name="Karlsson E."/>
            <person name="Kells C."/>
            <person name="Kieu A."/>
            <person name="Kisner P."/>
            <person name="Kodira C."/>
            <person name="Kulbokas E."/>
            <person name="Labutti K."/>
            <person name="Lama D."/>
            <person name="Landers T."/>
            <person name="Leger J."/>
            <person name="Levine S."/>
            <person name="Lewis D."/>
            <person name="Lewis T."/>
            <person name="Lindblad-toh K."/>
            <person name="Liu X."/>
            <person name="Lokyitsang T."/>
            <person name="Lokyitsang Y."/>
            <person name="Lucien O."/>
            <person name="Lui A."/>
            <person name="Ma L.J."/>
            <person name="Mabbitt R."/>
            <person name="Macdonald J."/>
            <person name="Maclean C."/>
            <person name="Major J."/>
            <person name="Manning J."/>
            <person name="Marabella R."/>
            <person name="Maru K."/>
            <person name="Matthews C."/>
            <person name="Mauceli E."/>
            <person name="Mccarthy M."/>
            <person name="Mcdonough S."/>
            <person name="Mcghee T."/>
            <person name="Meldrim J."/>
            <person name="Meneus L."/>
            <person name="Mesirov J."/>
            <person name="Mihalev A."/>
            <person name="Mihova T."/>
            <person name="Mikkelsen T."/>
            <person name="Mlenga V."/>
            <person name="Moru K."/>
            <person name="Mozes J."/>
            <person name="Mulrain L."/>
            <person name="Munson G."/>
            <person name="Naylor J."/>
            <person name="Newes C."/>
            <person name="Nguyen C."/>
            <person name="Nguyen N."/>
            <person name="Nguyen T."/>
            <person name="Nicol R."/>
            <person name="Nielsen C."/>
            <person name="Nizzari M."/>
            <person name="Norbu C."/>
            <person name="Norbu N."/>
            <person name="O'donnell P."/>
            <person name="Okoawo O."/>
            <person name="O'leary S."/>
            <person name="Omotosho B."/>
            <person name="O'neill K."/>
            <person name="Osman S."/>
            <person name="Parker S."/>
            <person name="Perrin D."/>
            <person name="Phunkhang P."/>
            <person name="Piqani B."/>
            <person name="Purcell S."/>
            <person name="Rachupka T."/>
            <person name="Ramasamy U."/>
            <person name="Rameau R."/>
            <person name="Ray V."/>
            <person name="Raymond C."/>
            <person name="Retta R."/>
            <person name="Richardson S."/>
            <person name="Rise C."/>
            <person name="Rodriguez J."/>
            <person name="Rogers J."/>
            <person name="Rogov P."/>
            <person name="Rutman M."/>
            <person name="Schupbach R."/>
            <person name="Seaman C."/>
            <person name="Settipalli S."/>
            <person name="Sharpe T."/>
            <person name="Sheridan J."/>
            <person name="Sherpa N."/>
            <person name="Shi J."/>
            <person name="Smirnov S."/>
            <person name="Smith C."/>
            <person name="Sougnez C."/>
            <person name="Spencer B."/>
            <person name="Stalker J."/>
            <person name="Stange-thomann N."/>
            <person name="Stavropoulos S."/>
            <person name="Stetson K."/>
            <person name="Stone C."/>
            <person name="Stone S."/>
            <person name="Stubbs M."/>
            <person name="Talamas J."/>
            <person name="Tchuinga P."/>
            <person name="Tenzing P."/>
            <person name="Tesfaye S."/>
            <person name="Theodore J."/>
            <person name="Thoulutsang Y."/>
            <person name="Topham K."/>
            <person name="Towey S."/>
            <person name="Tsamla T."/>
            <person name="Tsomo N."/>
            <person name="Vallee D."/>
            <person name="Vassiliev H."/>
            <person name="Venkataraman V."/>
            <person name="Vinson J."/>
            <person name="Vo A."/>
            <person name="Wade C."/>
            <person name="Wang S."/>
            <person name="Wangchuk T."/>
            <person name="Wangdi T."/>
            <person name="Whittaker C."/>
            <person name="Wilkinson J."/>
            <person name="Wu Y."/>
            <person name="Wyman D."/>
            <person name="Yadav S."/>
            <person name="Yang S."/>
            <person name="Yang X."/>
            <person name="Yeager S."/>
            <person name="Yee E."/>
            <person name="Young G."/>
            <person name="Zainoun J."/>
            <person name="Zembeck L."/>
            <person name="Zimmer A."/>
            <person name="Zody M."/>
            <person name="Lander E."/>
        </authorList>
    </citation>
    <scope>NUCLEOTIDE SEQUENCE [LARGE SCALE GENOMIC DNA]</scope>
</reference>
<dbReference type="InterPro" id="IPR015422">
    <property type="entry name" value="PyrdxlP-dep_Trfase_small"/>
</dbReference>
<feature type="binding site" evidence="4">
    <location>
        <position position="254"/>
    </location>
    <ligand>
        <name>pyridoxal 5'-phosphate</name>
        <dbReference type="ChEBI" id="CHEBI:597326"/>
    </ligand>
</feature>
<keyword evidence="4 5" id="KW-0963">Cytoplasm</keyword>
<comment type="pathway">
    <text evidence="4 5">Amino-acid degradation; L-kynurenine degradation; L-alanine and anthranilate from L-kynurenine: step 1/1.</text>
</comment>
<comment type="function">
    <text evidence="4 5">Catalyzes the cleavage of L-kynurenine (L-Kyn) and L-3-hydroxykynurenine (L-3OHKyn) into anthranilic acid (AA) and 3-hydroxyanthranilic acid (3-OHAA), respectively.</text>
</comment>
<dbReference type="GO" id="GO:0019805">
    <property type="term" value="P:quinolinate biosynthetic process"/>
    <property type="evidence" value="ECO:0007669"/>
    <property type="project" value="UniProtKB-UniRule"/>
</dbReference>
<dbReference type="PANTHER" id="PTHR14084:SF0">
    <property type="entry name" value="KYNURENINASE"/>
    <property type="match status" value="1"/>
</dbReference>
<dbReference type="EC" id="3.7.1.3" evidence="4 5"/>
<organism evidence="7 8">
    <name type="scientific">Ciona savignyi</name>
    <name type="common">Pacific transparent sea squirt</name>
    <dbReference type="NCBI Taxonomy" id="51511"/>
    <lineage>
        <taxon>Eukaryota</taxon>
        <taxon>Metazoa</taxon>
        <taxon>Chordata</taxon>
        <taxon>Tunicata</taxon>
        <taxon>Ascidiacea</taxon>
        <taxon>Phlebobranchia</taxon>
        <taxon>Cionidae</taxon>
        <taxon>Ciona</taxon>
    </lineage>
</organism>
<dbReference type="GO" id="GO:0019441">
    <property type="term" value="P:L-tryptophan catabolic process to kynurenine"/>
    <property type="evidence" value="ECO:0007669"/>
    <property type="project" value="TreeGrafter"/>
</dbReference>
<dbReference type="Gene3D" id="3.40.640.10">
    <property type="entry name" value="Type I PLP-dependent aspartate aminotransferase-like (Major domain)"/>
    <property type="match status" value="1"/>
</dbReference>
<comment type="catalytic activity">
    <reaction evidence="4 5">
        <text>L-kynurenine + H2O = anthranilate + L-alanine + H(+)</text>
        <dbReference type="Rhea" id="RHEA:16813"/>
        <dbReference type="ChEBI" id="CHEBI:15377"/>
        <dbReference type="ChEBI" id="CHEBI:15378"/>
        <dbReference type="ChEBI" id="CHEBI:16567"/>
        <dbReference type="ChEBI" id="CHEBI:57959"/>
        <dbReference type="ChEBI" id="CHEBI:57972"/>
        <dbReference type="EC" id="3.7.1.3"/>
    </reaction>
</comment>
<dbReference type="GO" id="GO:0005737">
    <property type="term" value="C:cytoplasm"/>
    <property type="evidence" value="ECO:0007669"/>
    <property type="project" value="UniProtKB-SubCell"/>
</dbReference>
<comment type="catalytic activity">
    <reaction evidence="5">
        <text>3-hydroxy-L-kynurenine + H2O = 3-hydroxyanthranilate + L-alanine + H(+)</text>
        <dbReference type="Rhea" id="RHEA:25143"/>
        <dbReference type="ChEBI" id="CHEBI:15377"/>
        <dbReference type="ChEBI" id="CHEBI:15378"/>
        <dbReference type="ChEBI" id="CHEBI:36559"/>
        <dbReference type="ChEBI" id="CHEBI:57972"/>
        <dbReference type="ChEBI" id="CHEBI:58125"/>
        <dbReference type="EC" id="3.7.1.3"/>
    </reaction>
</comment>
<evidence type="ECO:0000313" key="7">
    <source>
        <dbReference type="Ensembl" id="ENSCSAVP00000001932.1"/>
    </source>
</evidence>
<keyword evidence="3 4" id="KW-0663">Pyridoxal phosphate</keyword>
<feature type="binding site" evidence="4">
    <location>
        <position position="139"/>
    </location>
    <ligand>
        <name>pyridoxal 5'-phosphate</name>
        <dbReference type="ChEBI" id="CHEBI:597326"/>
    </ligand>
</feature>
<dbReference type="GeneTree" id="ENSGT00390000008033"/>
<dbReference type="UniPathway" id="UPA00334">
    <property type="reaction ID" value="UER00455"/>
</dbReference>
<evidence type="ECO:0000256" key="2">
    <source>
        <dbReference type="ARBA" id="ARBA00022801"/>
    </source>
</evidence>
<dbReference type="InterPro" id="IPR010111">
    <property type="entry name" value="Kynureninase"/>
</dbReference>
<dbReference type="InParanoid" id="H2Y9D4"/>
<evidence type="ECO:0000256" key="1">
    <source>
        <dbReference type="ARBA" id="ARBA00022642"/>
    </source>
</evidence>
<evidence type="ECO:0000313" key="8">
    <source>
        <dbReference type="Proteomes" id="UP000007875"/>
    </source>
</evidence>
<accession>H2Y9D4</accession>
<feature type="modified residue" description="N6-(pyridoxal phosphate)lysine" evidence="4">
    <location>
        <position position="277"/>
    </location>
</feature>
<dbReference type="UniPathway" id="UPA00253">
    <property type="reaction ID" value="UER00329"/>
</dbReference>
<comment type="subcellular location">
    <subcellularLocation>
        <location evidence="4 5">Cytoplasm</location>
    </subcellularLocation>
</comment>
<name>H2Y9D4_CIOSA</name>
<dbReference type="Gene3D" id="3.90.1150.10">
    <property type="entry name" value="Aspartate Aminotransferase, domain 1"/>
    <property type="match status" value="1"/>
</dbReference>
<proteinExistence type="inferred from homology"/>
<dbReference type="InterPro" id="IPR015421">
    <property type="entry name" value="PyrdxlP-dep_Trfase_major"/>
</dbReference>
<feature type="binding site" evidence="4">
    <location>
        <position position="276"/>
    </location>
    <ligand>
        <name>pyridoxal 5'-phosphate</name>
        <dbReference type="ChEBI" id="CHEBI:597326"/>
    </ligand>
</feature>
<protein>
    <recommendedName>
        <fullName evidence="4 5">Kynureninase</fullName>
        <ecNumber evidence="4 5">3.7.1.3</ecNumber>
    </recommendedName>
    <alternativeName>
        <fullName evidence="4">L-kynurenine hydrolase</fullName>
    </alternativeName>
</protein>
<comment type="subunit">
    <text evidence="4 5">Homodimer.</text>
</comment>
<keyword evidence="1 4" id="KW-0662">Pyridine nucleotide biosynthesis</keyword>
<dbReference type="PANTHER" id="PTHR14084">
    <property type="entry name" value="KYNURENINASE"/>
    <property type="match status" value="1"/>
</dbReference>
<dbReference type="InterPro" id="IPR000192">
    <property type="entry name" value="Aminotrans_V_dom"/>
</dbReference>
<dbReference type="HAMAP" id="MF_01970">
    <property type="entry name" value="Kynureninase"/>
    <property type="match status" value="1"/>
</dbReference>
<keyword evidence="8" id="KW-1185">Reference proteome</keyword>
<dbReference type="OMA" id="YTEVWEF"/>
<dbReference type="FunFam" id="3.40.640.10:FF:000031">
    <property type="entry name" value="Kynureninase"/>
    <property type="match status" value="1"/>
</dbReference>
<feature type="binding site" evidence="4">
    <location>
        <position position="306"/>
    </location>
    <ligand>
        <name>pyridoxal 5'-phosphate</name>
        <dbReference type="ChEBI" id="CHEBI:597326"/>
    </ligand>
</feature>
<dbReference type="InterPro" id="IPR015424">
    <property type="entry name" value="PyrdxlP-dep_Trfase"/>
</dbReference>
<sequence length="458" mass="52804">MQDFKYKVKTPSEVLVELATQHGMNVHDEEFHKILDDGDELSKFRERFEIPKLCSYPGVDCDITKEEDCVYFCGHSLGLQPKSTESHVQQVLQSWKQNANQCRYVTSLPLVYCDNQAKKGLSELVGCYESEVVAMNSLTTNLHLLMTSFYQPTKYRYKILIEQNAFPSDYYVVASQIRLAGYDEDESLILVKPRQNEELFRMEDIIEVIEKEGDSIALILLPGVYFITGQAFDMKAITEAGHKKGCYVGYDLAHAVGNIELHLHEWGVDFACWCTYKYLNSGPGGIGAAFLHRRFDNTKMNKLLGWWGHKESTRFEMTSDFDFAPGIDSYRLSNPPALLVVCFIASLNEFLEAGGRRLREKRFLLTGYLEYLLKHHFSEPSNTSKVTVDIVTPLKFAERGCQLSIRFSCPVHQVWKELRKRGMIFDIRKPDVMRLTPVPLYNRFYDVYRFVDTLRSVL</sequence>
<dbReference type="Ensembl" id="ENSCSAVT00000001966.1">
    <property type="protein sequence ID" value="ENSCSAVP00000001932.1"/>
    <property type="gene ID" value="ENSCSAVG00000001126.1"/>
</dbReference>